<comment type="caution">
    <text evidence="2">The sequence shown here is derived from an EMBL/GenBank/DDBJ whole genome shotgun (WGS) entry which is preliminary data.</text>
</comment>
<feature type="compositionally biased region" description="Basic and acidic residues" evidence="1">
    <location>
        <begin position="46"/>
        <end position="65"/>
    </location>
</feature>
<gene>
    <name evidence="2" type="ORF">MEDL_54553</name>
</gene>
<name>A0A8S3UJ94_MYTED</name>
<keyword evidence="3" id="KW-1185">Reference proteome</keyword>
<accession>A0A8S3UJ94</accession>
<dbReference type="Proteomes" id="UP000683360">
    <property type="component" value="Unassembled WGS sequence"/>
</dbReference>
<organism evidence="2 3">
    <name type="scientific">Mytilus edulis</name>
    <name type="common">Blue mussel</name>
    <dbReference type="NCBI Taxonomy" id="6550"/>
    <lineage>
        <taxon>Eukaryota</taxon>
        <taxon>Metazoa</taxon>
        <taxon>Spiralia</taxon>
        <taxon>Lophotrochozoa</taxon>
        <taxon>Mollusca</taxon>
        <taxon>Bivalvia</taxon>
        <taxon>Autobranchia</taxon>
        <taxon>Pteriomorphia</taxon>
        <taxon>Mytilida</taxon>
        <taxon>Mytiloidea</taxon>
        <taxon>Mytilidae</taxon>
        <taxon>Mytilinae</taxon>
        <taxon>Mytilus</taxon>
    </lineage>
</organism>
<feature type="region of interest" description="Disordered" evidence="1">
    <location>
        <begin position="35"/>
        <end position="72"/>
    </location>
</feature>
<evidence type="ECO:0000313" key="2">
    <source>
        <dbReference type="EMBL" id="CAG2242364.1"/>
    </source>
</evidence>
<evidence type="ECO:0000313" key="3">
    <source>
        <dbReference type="Proteomes" id="UP000683360"/>
    </source>
</evidence>
<evidence type="ECO:0000256" key="1">
    <source>
        <dbReference type="SAM" id="MobiDB-lite"/>
    </source>
</evidence>
<proteinExistence type="predicted"/>
<protein>
    <submittedName>
        <fullName evidence="2">Uncharacterized protein</fullName>
    </submittedName>
</protein>
<dbReference type="AlphaFoldDB" id="A0A8S3UJ94"/>
<reference evidence="2" key="1">
    <citation type="submission" date="2021-03" db="EMBL/GenBank/DDBJ databases">
        <authorList>
            <person name="Bekaert M."/>
        </authorList>
    </citation>
    <scope>NUCLEOTIDE SEQUENCE</scope>
</reference>
<sequence length="181" mass="21239">MEDADDSFEMYKLKKIMYKTDSYSKAFAKLKQAEVASDIQTEEEDTQRTDGKKDQKETFGEHSSRPELTCPSSSVLQQLEDRGNWDGPTNCSTICSVHFIINDFPFRHRFEIEHMSRALKKARMNVGRYLEQNSKKDTDYLDLSGDKDISEIKYSPEKNYCRNRGRKSYSIAFWSIIYYNM</sequence>
<dbReference type="EMBL" id="CAJPWZ010002659">
    <property type="protein sequence ID" value="CAG2242364.1"/>
    <property type="molecule type" value="Genomic_DNA"/>
</dbReference>